<dbReference type="Proteomes" id="UP000054342">
    <property type="component" value="Unassembled WGS sequence"/>
</dbReference>
<dbReference type="HOGENOM" id="CLU_723689_0_0_1"/>
<feature type="region of interest" description="Disordered" evidence="1">
    <location>
        <begin position="1"/>
        <end position="24"/>
    </location>
</feature>
<accession>A0A0D2EVY8</accession>
<dbReference type="AlphaFoldDB" id="A0A0D2EVY8"/>
<dbReference type="GeneID" id="25325330"/>
<gene>
    <name evidence="2" type="ORF">PV05_03422</name>
</gene>
<reference evidence="2 3" key="1">
    <citation type="submission" date="2015-01" db="EMBL/GenBank/DDBJ databases">
        <title>The Genome Sequence of Exophiala xenobiotica CBS118157.</title>
        <authorList>
            <consortium name="The Broad Institute Genomics Platform"/>
            <person name="Cuomo C."/>
            <person name="de Hoog S."/>
            <person name="Gorbushina A."/>
            <person name="Stielow B."/>
            <person name="Teixiera M."/>
            <person name="Abouelleil A."/>
            <person name="Chapman S.B."/>
            <person name="Priest M."/>
            <person name="Young S.K."/>
            <person name="Wortman J."/>
            <person name="Nusbaum C."/>
            <person name="Birren B."/>
        </authorList>
    </citation>
    <scope>NUCLEOTIDE SEQUENCE [LARGE SCALE GENOMIC DNA]</scope>
    <source>
        <strain evidence="2 3">CBS 118157</strain>
    </source>
</reference>
<evidence type="ECO:0000313" key="2">
    <source>
        <dbReference type="EMBL" id="KIW58930.1"/>
    </source>
</evidence>
<evidence type="ECO:0000313" key="3">
    <source>
        <dbReference type="Proteomes" id="UP000054342"/>
    </source>
</evidence>
<feature type="compositionally biased region" description="Basic and acidic residues" evidence="1">
    <location>
        <begin position="11"/>
        <end position="22"/>
    </location>
</feature>
<protein>
    <recommendedName>
        <fullName evidence="4">F-box domain-containing protein</fullName>
    </recommendedName>
</protein>
<sequence>MWKTQHPPMKFIDEPEPKEFEPGRPPTKYMDRLPESCLWQIINTIADAEPLSPVEPTSMHTLMQLSLVDKRTRYLCLPFLFTFTQLELDQPRNGLHRHVKALAKAPLLVKSNITDLTLDLFPDRITYYGSGPRSIAKDIVACLAALPNLTDLHVGLANDSGLAIELRRALQRPPVQLPGVKKLRISGVHNPGCLIRACPSVRHLSITSELDEDWKSALGEIRHMLDLICVELMNLRGWKVAQLIDLYPFMSFVPNLAVKGRLDCDLGLFFMMFARLETLAITDTQRMFGSYLALFKEDCDNWHDVIAMAQDSHPGTEDPKVVALRYLNPPYGALKSVCFLSYPLSCNEKEWTFHIDGDNVTLNEERWTLTEDGHGGVRVRKR</sequence>
<keyword evidence="3" id="KW-1185">Reference proteome</keyword>
<dbReference type="OrthoDB" id="4829732at2759"/>
<dbReference type="EMBL" id="KN847318">
    <property type="protein sequence ID" value="KIW58930.1"/>
    <property type="molecule type" value="Genomic_DNA"/>
</dbReference>
<evidence type="ECO:0000256" key="1">
    <source>
        <dbReference type="SAM" id="MobiDB-lite"/>
    </source>
</evidence>
<organism evidence="2 3">
    <name type="scientific">Exophiala xenobiotica</name>
    <dbReference type="NCBI Taxonomy" id="348802"/>
    <lineage>
        <taxon>Eukaryota</taxon>
        <taxon>Fungi</taxon>
        <taxon>Dikarya</taxon>
        <taxon>Ascomycota</taxon>
        <taxon>Pezizomycotina</taxon>
        <taxon>Eurotiomycetes</taxon>
        <taxon>Chaetothyriomycetidae</taxon>
        <taxon>Chaetothyriales</taxon>
        <taxon>Herpotrichiellaceae</taxon>
        <taxon>Exophiala</taxon>
    </lineage>
</organism>
<dbReference type="RefSeq" id="XP_013319514.1">
    <property type="nucleotide sequence ID" value="XM_013464060.1"/>
</dbReference>
<name>A0A0D2EVY8_9EURO</name>
<evidence type="ECO:0008006" key="4">
    <source>
        <dbReference type="Google" id="ProtNLM"/>
    </source>
</evidence>
<proteinExistence type="predicted"/>